<evidence type="ECO:0000313" key="1">
    <source>
        <dbReference type="EMBL" id="KTB49102.1"/>
    </source>
</evidence>
<dbReference type="RefSeq" id="WP_058437531.1">
    <property type="nucleotide sequence ID" value="NZ_KQ758903.1"/>
</dbReference>
<keyword evidence="2" id="KW-1185">Reference proteome</keyword>
<comment type="caution">
    <text evidence="1">The sequence shown here is derived from an EMBL/GenBank/DDBJ whole genome shotgun (WGS) entry which is preliminary data.</text>
</comment>
<proteinExistence type="predicted"/>
<dbReference type="Proteomes" id="UP000053947">
    <property type="component" value="Unassembled WGS sequence"/>
</dbReference>
<dbReference type="STRING" id="1217799.DEALK_00130"/>
<protein>
    <submittedName>
        <fullName evidence="1">Uncharacterized protein</fullName>
    </submittedName>
</protein>
<dbReference type="AlphaFoldDB" id="A0A0W0GKM1"/>
<organism evidence="1 2">
    <name type="scientific">Dehalogenimonas alkenigignens</name>
    <dbReference type="NCBI Taxonomy" id="1217799"/>
    <lineage>
        <taxon>Bacteria</taxon>
        <taxon>Bacillati</taxon>
        <taxon>Chloroflexota</taxon>
        <taxon>Dehalococcoidia</taxon>
        <taxon>Dehalococcoidales</taxon>
        <taxon>Dehalococcoidaceae</taxon>
        <taxon>Dehalogenimonas</taxon>
    </lineage>
</organism>
<sequence>MAKELAHCFVKIPVKPLDDAALDKVRALERKLGVQLIAFSAMNEEYAKLSQDQLKEVEGLGKDIDAAVVAYNVKKSQARPRAC</sequence>
<name>A0A0W0GKM1_9CHLR</name>
<accession>A0A0W0GKM1</accession>
<gene>
    <name evidence="1" type="ORF">DEALK_00130</name>
</gene>
<evidence type="ECO:0000313" key="2">
    <source>
        <dbReference type="Proteomes" id="UP000053947"/>
    </source>
</evidence>
<dbReference type="EMBL" id="LFDV01000001">
    <property type="protein sequence ID" value="KTB49102.1"/>
    <property type="molecule type" value="Genomic_DNA"/>
</dbReference>
<reference evidence="1 2" key="1">
    <citation type="submission" date="2015-06" db="EMBL/GenBank/DDBJ databases">
        <title>Genome sequence of the organohalide-respiring Dehalogenimonas alkenigignens type strain (IP3-3T).</title>
        <authorList>
            <person name="Key T.A."/>
            <person name="Richmond D.P."/>
            <person name="Bowman K.S."/>
            <person name="Cho Y.-J."/>
            <person name="Chun J."/>
            <person name="da Costa M.S."/>
            <person name="Rainey F.A."/>
            <person name="Moe W.M."/>
        </authorList>
    </citation>
    <scope>NUCLEOTIDE SEQUENCE [LARGE SCALE GENOMIC DNA]</scope>
    <source>
        <strain evidence="1 2">IP3-3</strain>
    </source>
</reference>
<dbReference type="OrthoDB" id="165444at2"/>